<accession>A0ABQ3B516</accession>
<comment type="caution">
    <text evidence="2">The sequence shown here is derived from an EMBL/GenBank/DDBJ whole genome shotgun (WGS) entry which is preliminary data.</text>
</comment>
<evidence type="ECO:0000313" key="3">
    <source>
        <dbReference type="Proteomes" id="UP000619761"/>
    </source>
</evidence>
<evidence type="ECO:0000313" key="2">
    <source>
        <dbReference type="EMBL" id="GGY75002.1"/>
    </source>
</evidence>
<protein>
    <recommendedName>
        <fullName evidence="1">YbbD head domain-containing protein</fullName>
    </recommendedName>
</protein>
<evidence type="ECO:0000259" key="1">
    <source>
        <dbReference type="Pfam" id="PF26610"/>
    </source>
</evidence>
<dbReference type="Pfam" id="PF26610">
    <property type="entry name" value="YbbD_head"/>
    <property type="match status" value="1"/>
</dbReference>
<feature type="domain" description="YbbD head" evidence="1">
    <location>
        <begin position="13"/>
        <end position="63"/>
    </location>
</feature>
<proteinExistence type="predicted"/>
<name>A0ABQ3B516_9GAMM</name>
<sequence length="114" mass="12633">MTFIAALAGCTGETVTNSFNNYSEMQASGIFEKGWLPSYLPKSATNIRESHNLDSNIVNASFTFESTDVESLKENCKLSKETEKVYIFSCEIGENVANLNLFKNGKAEYKSVPK</sequence>
<dbReference type="RefSeq" id="WP_189418073.1">
    <property type="nucleotide sequence ID" value="NZ_BMYZ01000001.1"/>
</dbReference>
<organism evidence="2 3">
    <name type="scientific">Cellvibrio zantedeschiae</name>
    <dbReference type="NCBI Taxonomy" id="1237077"/>
    <lineage>
        <taxon>Bacteria</taxon>
        <taxon>Pseudomonadati</taxon>
        <taxon>Pseudomonadota</taxon>
        <taxon>Gammaproteobacteria</taxon>
        <taxon>Cellvibrionales</taxon>
        <taxon>Cellvibrionaceae</taxon>
        <taxon>Cellvibrio</taxon>
    </lineage>
</organism>
<reference evidence="3" key="1">
    <citation type="journal article" date="2019" name="Int. J. Syst. Evol. Microbiol.">
        <title>The Global Catalogue of Microorganisms (GCM) 10K type strain sequencing project: providing services to taxonomists for standard genome sequencing and annotation.</title>
        <authorList>
            <consortium name="The Broad Institute Genomics Platform"/>
            <consortium name="The Broad Institute Genome Sequencing Center for Infectious Disease"/>
            <person name="Wu L."/>
            <person name="Ma J."/>
        </authorList>
    </citation>
    <scope>NUCLEOTIDE SEQUENCE [LARGE SCALE GENOMIC DNA]</scope>
    <source>
        <strain evidence="3">KCTC 32239</strain>
    </source>
</reference>
<keyword evidence="3" id="KW-1185">Reference proteome</keyword>
<dbReference type="EMBL" id="BMYZ01000001">
    <property type="protein sequence ID" value="GGY75002.1"/>
    <property type="molecule type" value="Genomic_DNA"/>
</dbReference>
<gene>
    <name evidence="2" type="ORF">GCM10011613_20600</name>
</gene>
<dbReference type="InterPro" id="IPR058827">
    <property type="entry name" value="YbbD_head"/>
</dbReference>
<dbReference type="Proteomes" id="UP000619761">
    <property type="component" value="Unassembled WGS sequence"/>
</dbReference>